<dbReference type="Proteomes" id="UP001458946">
    <property type="component" value="Unassembled WGS sequence"/>
</dbReference>
<protein>
    <submittedName>
        <fullName evidence="1">Uncharacterized protein</fullName>
    </submittedName>
</protein>
<keyword evidence="2" id="KW-1185">Reference proteome</keyword>
<reference evidence="1 2" key="1">
    <citation type="submission" date="2024-02" db="EMBL/GenBank/DDBJ databases">
        <title>Deinococcus xinjiangensis NBRC 107630.</title>
        <authorList>
            <person name="Ichikawa N."/>
            <person name="Katano-Makiyama Y."/>
            <person name="Hidaka K."/>
        </authorList>
    </citation>
    <scope>NUCLEOTIDE SEQUENCE [LARGE SCALE GENOMIC DNA]</scope>
    <source>
        <strain evidence="1 2">NBRC 107630</strain>
    </source>
</reference>
<comment type="caution">
    <text evidence="1">The sequence shown here is derived from an EMBL/GenBank/DDBJ whole genome shotgun (WGS) entry which is preliminary data.</text>
</comment>
<proteinExistence type="predicted"/>
<evidence type="ECO:0000313" key="1">
    <source>
        <dbReference type="EMBL" id="GAA5501658.1"/>
    </source>
</evidence>
<dbReference type="EMBL" id="BAABRN010000012">
    <property type="protein sequence ID" value="GAA5501658.1"/>
    <property type="molecule type" value="Genomic_DNA"/>
</dbReference>
<name>A0ABP9V8Q9_9DEIO</name>
<evidence type="ECO:0000313" key="2">
    <source>
        <dbReference type="Proteomes" id="UP001458946"/>
    </source>
</evidence>
<dbReference type="RefSeq" id="WP_353541628.1">
    <property type="nucleotide sequence ID" value="NZ_BAABRN010000012.1"/>
</dbReference>
<gene>
    <name evidence="1" type="ORF">Dxin01_01395</name>
</gene>
<sequence>MNPPKSALPRAIDLRYPSNRFAAGGLVVGVLLSRGWGRALGNGLAGFSAWAMARELDPDYPDTANAALPLAWAAAAGGGFCRGSAWPFGHPPRSI</sequence>
<accession>A0ABP9V8Q9</accession>
<organism evidence="1 2">
    <name type="scientific">Deinococcus xinjiangensis</name>
    <dbReference type="NCBI Taxonomy" id="457454"/>
    <lineage>
        <taxon>Bacteria</taxon>
        <taxon>Thermotogati</taxon>
        <taxon>Deinococcota</taxon>
        <taxon>Deinococci</taxon>
        <taxon>Deinococcales</taxon>
        <taxon>Deinococcaceae</taxon>
        <taxon>Deinococcus</taxon>
    </lineage>
</organism>